<feature type="compositionally biased region" description="Polar residues" evidence="1">
    <location>
        <begin position="393"/>
        <end position="405"/>
    </location>
</feature>
<feature type="compositionally biased region" description="Basic and acidic residues" evidence="1">
    <location>
        <begin position="448"/>
        <end position="477"/>
    </location>
</feature>
<dbReference type="EMBL" id="BDGI01000020">
    <property type="protein sequence ID" value="GAV27113.1"/>
    <property type="molecule type" value="Genomic_DNA"/>
</dbReference>
<comment type="caution">
    <text evidence="3">The sequence shown here is derived from an EMBL/GenBank/DDBJ whole genome shotgun (WGS) entry which is preliminary data.</text>
</comment>
<feature type="compositionally biased region" description="Polar residues" evidence="1">
    <location>
        <begin position="233"/>
        <end position="248"/>
    </location>
</feature>
<feature type="compositionally biased region" description="Acidic residues" evidence="1">
    <location>
        <begin position="479"/>
        <end position="492"/>
    </location>
</feature>
<feature type="region of interest" description="Disordered" evidence="1">
    <location>
        <begin position="1"/>
        <end position="21"/>
    </location>
</feature>
<dbReference type="OrthoDB" id="270970at2759"/>
<dbReference type="InterPro" id="IPR000008">
    <property type="entry name" value="C2_dom"/>
</dbReference>
<feature type="compositionally biased region" description="Acidic residues" evidence="1">
    <location>
        <begin position="345"/>
        <end position="354"/>
    </location>
</feature>
<feature type="region of interest" description="Disordered" evidence="1">
    <location>
        <begin position="528"/>
        <end position="569"/>
    </location>
</feature>
<feature type="region of interest" description="Disordered" evidence="1">
    <location>
        <begin position="229"/>
        <end position="265"/>
    </location>
</feature>
<feature type="region of interest" description="Disordered" evidence="1">
    <location>
        <begin position="162"/>
        <end position="207"/>
    </location>
</feature>
<dbReference type="Gene3D" id="2.60.40.150">
    <property type="entry name" value="C2 domain"/>
    <property type="match status" value="1"/>
</dbReference>
<dbReference type="InterPro" id="IPR035892">
    <property type="entry name" value="C2_domain_sf"/>
</dbReference>
<gene>
    <name evidence="3" type="ORF">PMKS-000574</name>
</gene>
<dbReference type="SUPFAM" id="SSF49562">
    <property type="entry name" value="C2 domain (Calcium/lipid-binding domain, CaLB)"/>
    <property type="match status" value="1"/>
</dbReference>
<accession>A0A1Q2YCI6</accession>
<protein>
    <recommendedName>
        <fullName evidence="2">C2 domain-containing protein</fullName>
    </recommendedName>
</protein>
<organism evidence="3 4">
    <name type="scientific">Pichia membranifaciens</name>
    <dbReference type="NCBI Taxonomy" id="4926"/>
    <lineage>
        <taxon>Eukaryota</taxon>
        <taxon>Fungi</taxon>
        <taxon>Dikarya</taxon>
        <taxon>Ascomycota</taxon>
        <taxon>Saccharomycotina</taxon>
        <taxon>Pichiomycetes</taxon>
        <taxon>Pichiales</taxon>
        <taxon>Pichiaceae</taxon>
        <taxon>Pichia</taxon>
    </lineage>
</organism>
<evidence type="ECO:0000313" key="3">
    <source>
        <dbReference type="EMBL" id="GAV27113.1"/>
    </source>
</evidence>
<evidence type="ECO:0000259" key="2">
    <source>
        <dbReference type="PROSITE" id="PS50004"/>
    </source>
</evidence>
<dbReference type="PANTHER" id="PTHR47052">
    <property type="entry name" value="CONSERVED SERINE PROLINE-RICH PROTEIN (AFU_ORTHOLOGUE AFUA_2G01790)"/>
    <property type="match status" value="1"/>
</dbReference>
<evidence type="ECO:0000313" key="4">
    <source>
        <dbReference type="Proteomes" id="UP000186136"/>
    </source>
</evidence>
<dbReference type="InterPro" id="IPR052981">
    <property type="entry name" value="Ingression_C2_domain"/>
</dbReference>
<evidence type="ECO:0000256" key="1">
    <source>
        <dbReference type="SAM" id="MobiDB-lite"/>
    </source>
</evidence>
<name>A0A1Q2YCI6_9ASCO</name>
<sequence>MSEFTTSQLSPEGNPQRKKGAFASGIRNNTLVVVVTKAHGLRNVLKMDKQSPFITIRIQDQEESTKVVSRGGQTPTFNDELWFNLDGIEERTLYINAYHQKKNDAKLICCGEVDYSTALKRSTSEGFDGWFTLYWEGREAGKVYLEMTYYPRKGEVPIGTESAGRMQLSKKEKLSVGPGSPSFGNSMRDKSKKMRKSEVDNLPELGELNIDESTSSIGKINNKFSSFEKRYNSSRSPSHSPVQTPKNSPSKHDLQKSSSITFKGNMDDDSLSAPAATNTVGNWFSFLDNTLKFPSILNNITFNTNNSNHGDAEKRSINDELDARVKLKVESPELIQERPKKLFDSDDENDDDYDLTSNISPELVKMRDISVTDQWKKSIASRQETTNKERGLTVSSLPFKNNNLKNKYESDSSESDGEYTLGQVVDFRSSSKSGRSKVPNRTSPQKEQLTRLDDDEMRKSYQGRRLPDLRMEKRTDLLESNDDDNDDDDDDGPPPPPPPKHIISMSSLFDNSLGSASLGEKFVLHHSTSDLPKTAGVVTSLGNNEEGNSDSKRPLSWYERRKIERRKHR</sequence>
<dbReference type="Pfam" id="PF00168">
    <property type="entry name" value="C2"/>
    <property type="match status" value="1"/>
</dbReference>
<keyword evidence="4" id="KW-1185">Reference proteome</keyword>
<feature type="compositionally biased region" description="Basic and acidic residues" evidence="1">
    <location>
        <begin position="549"/>
        <end position="562"/>
    </location>
</feature>
<dbReference type="PROSITE" id="PS50004">
    <property type="entry name" value="C2"/>
    <property type="match status" value="1"/>
</dbReference>
<feature type="compositionally biased region" description="Polar residues" evidence="1">
    <location>
        <begin position="428"/>
        <end position="447"/>
    </location>
</feature>
<proteinExistence type="predicted"/>
<dbReference type="AlphaFoldDB" id="A0A1Q2YCI6"/>
<feature type="region of interest" description="Disordered" evidence="1">
    <location>
        <begin position="337"/>
        <end position="357"/>
    </location>
</feature>
<feature type="compositionally biased region" description="Polar residues" evidence="1">
    <location>
        <begin position="1"/>
        <end position="13"/>
    </location>
</feature>
<feature type="domain" description="C2" evidence="2">
    <location>
        <begin position="11"/>
        <end position="131"/>
    </location>
</feature>
<feature type="region of interest" description="Disordered" evidence="1">
    <location>
        <begin position="380"/>
        <end position="508"/>
    </location>
</feature>
<dbReference type="Proteomes" id="UP000186136">
    <property type="component" value="Unassembled WGS sequence"/>
</dbReference>
<reference evidence="3 4" key="1">
    <citation type="submission" date="2016-08" db="EMBL/GenBank/DDBJ databases">
        <title>Whole genome shotgun sequence of Pichia membranifaciens KS47-1.</title>
        <authorList>
            <person name="Konishi M."/>
            <person name="Ishida M."/>
            <person name="Arakawa T."/>
            <person name="Kato Y."/>
            <person name="Horiuchi J."/>
        </authorList>
    </citation>
    <scope>NUCLEOTIDE SEQUENCE [LARGE SCALE GENOMIC DNA]</scope>
    <source>
        <strain evidence="3 4">KS47-1</strain>
    </source>
</reference>
<dbReference type="PANTHER" id="PTHR47052:SF3">
    <property type="entry name" value="INGRESSION PROTEIN 1"/>
    <property type="match status" value="1"/>
</dbReference>